<proteinExistence type="predicted"/>
<sequence length="36" mass="4003">MSPIGVFGTLKAVFSPEYEVVHYRCDDGDLHPVEPP</sequence>
<evidence type="ECO:0000313" key="2">
    <source>
        <dbReference type="Proteomes" id="UP000199076"/>
    </source>
</evidence>
<name>A0A1G7KZS5_9EURY</name>
<dbReference type="Proteomes" id="UP000199076">
    <property type="component" value="Unassembled WGS sequence"/>
</dbReference>
<protein>
    <submittedName>
        <fullName evidence="1">Uncharacterized protein</fullName>
    </submittedName>
</protein>
<gene>
    <name evidence="1" type="ORF">SAMN05216218_106103</name>
</gene>
<dbReference type="AlphaFoldDB" id="A0A1G7KZS5"/>
<dbReference type="EMBL" id="FNBK01000006">
    <property type="protein sequence ID" value="SDF42713.1"/>
    <property type="molecule type" value="Genomic_DNA"/>
</dbReference>
<reference evidence="2" key="1">
    <citation type="submission" date="2016-10" db="EMBL/GenBank/DDBJ databases">
        <authorList>
            <person name="Varghese N."/>
            <person name="Submissions S."/>
        </authorList>
    </citation>
    <scope>NUCLEOTIDE SEQUENCE [LARGE SCALE GENOMIC DNA]</scope>
    <source>
        <strain evidence="2">IBRC-M 10760</strain>
    </source>
</reference>
<organism evidence="1 2">
    <name type="scientific">Halorientalis regularis</name>
    <dbReference type="NCBI Taxonomy" id="660518"/>
    <lineage>
        <taxon>Archaea</taxon>
        <taxon>Methanobacteriati</taxon>
        <taxon>Methanobacteriota</taxon>
        <taxon>Stenosarchaea group</taxon>
        <taxon>Halobacteria</taxon>
        <taxon>Halobacteriales</taxon>
        <taxon>Haloarculaceae</taxon>
        <taxon>Halorientalis</taxon>
    </lineage>
</organism>
<keyword evidence="2" id="KW-1185">Reference proteome</keyword>
<evidence type="ECO:0000313" key="1">
    <source>
        <dbReference type="EMBL" id="SDF42713.1"/>
    </source>
</evidence>
<accession>A0A1G7KZS5</accession>